<evidence type="ECO:0000256" key="2">
    <source>
        <dbReference type="ARBA" id="ARBA00023125"/>
    </source>
</evidence>
<dbReference type="OrthoDB" id="162531at2"/>
<dbReference type="GO" id="GO:0003677">
    <property type="term" value="F:DNA binding"/>
    <property type="evidence" value="ECO:0007669"/>
    <property type="project" value="UniProtKB-KW"/>
</dbReference>
<dbReference type="Pfam" id="PF01047">
    <property type="entry name" value="MarR"/>
    <property type="match status" value="1"/>
</dbReference>
<dbReference type="CDD" id="cd00090">
    <property type="entry name" value="HTH_ARSR"/>
    <property type="match status" value="1"/>
</dbReference>
<dbReference type="Proteomes" id="UP000032534">
    <property type="component" value="Unassembled WGS sequence"/>
</dbReference>
<name>A0A0D7X520_9BACL</name>
<dbReference type="InterPro" id="IPR036390">
    <property type="entry name" value="WH_DNA-bd_sf"/>
</dbReference>
<keyword evidence="6" id="KW-1185">Reference proteome</keyword>
<dbReference type="AlphaFoldDB" id="A0A0D7X520"/>
<evidence type="ECO:0000259" key="4">
    <source>
        <dbReference type="PROSITE" id="PS50995"/>
    </source>
</evidence>
<dbReference type="RefSeq" id="WP_044645469.1">
    <property type="nucleotide sequence ID" value="NZ_JTHP01000009.1"/>
</dbReference>
<feature type="domain" description="HTH marR-type" evidence="4">
    <location>
        <begin position="25"/>
        <end position="160"/>
    </location>
</feature>
<dbReference type="InterPro" id="IPR036388">
    <property type="entry name" value="WH-like_DNA-bd_sf"/>
</dbReference>
<dbReference type="EMBL" id="JTHP01000009">
    <property type="protein sequence ID" value="KJD46324.1"/>
    <property type="molecule type" value="Genomic_DNA"/>
</dbReference>
<keyword evidence="3" id="KW-0804">Transcription</keyword>
<dbReference type="PANTHER" id="PTHR42756:SF1">
    <property type="entry name" value="TRANSCRIPTIONAL REPRESSOR OF EMRAB OPERON"/>
    <property type="match status" value="1"/>
</dbReference>
<dbReference type="PRINTS" id="PR00598">
    <property type="entry name" value="HTHMARR"/>
</dbReference>
<dbReference type="SUPFAM" id="SSF46785">
    <property type="entry name" value="Winged helix' DNA-binding domain"/>
    <property type="match status" value="1"/>
</dbReference>
<proteinExistence type="predicted"/>
<comment type="caution">
    <text evidence="5">The sequence shown here is derived from an EMBL/GenBank/DDBJ whole genome shotgun (WGS) entry which is preliminary data.</text>
</comment>
<dbReference type="InterPro" id="IPR000835">
    <property type="entry name" value="HTH_MarR-typ"/>
</dbReference>
<gene>
    <name evidence="5" type="ORF">QD47_07105</name>
</gene>
<keyword evidence="2" id="KW-0238">DNA-binding</keyword>
<dbReference type="InterPro" id="IPR011991">
    <property type="entry name" value="ArsR-like_HTH"/>
</dbReference>
<protein>
    <submittedName>
        <fullName evidence="5">Transcriptional regulator</fullName>
    </submittedName>
</protein>
<dbReference type="SMART" id="SM00347">
    <property type="entry name" value="HTH_MARR"/>
    <property type="match status" value="1"/>
</dbReference>
<evidence type="ECO:0000256" key="3">
    <source>
        <dbReference type="ARBA" id="ARBA00023163"/>
    </source>
</evidence>
<dbReference type="GO" id="GO:0003700">
    <property type="term" value="F:DNA-binding transcription factor activity"/>
    <property type="evidence" value="ECO:0007669"/>
    <property type="project" value="InterPro"/>
</dbReference>
<dbReference type="Gene3D" id="1.10.10.10">
    <property type="entry name" value="Winged helix-like DNA-binding domain superfamily/Winged helix DNA-binding domain"/>
    <property type="match status" value="1"/>
</dbReference>
<keyword evidence="1" id="KW-0805">Transcription regulation</keyword>
<dbReference type="PATRIC" id="fig|159743.3.peg.1556"/>
<evidence type="ECO:0000313" key="5">
    <source>
        <dbReference type="EMBL" id="KJD46324.1"/>
    </source>
</evidence>
<evidence type="ECO:0000313" key="6">
    <source>
        <dbReference type="Proteomes" id="UP000032534"/>
    </source>
</evidence>
<sequence length="168" mass="19296">MYSDFNFKSDPKKINLLAEKFPHVDPQSLSTLALFIQTAHEVYNGVCSRLSEYGLSIGSLKILIPLYLHERALTPSELAEYSGVTRSTVTSVIDKLERDGIIRRSTLVDRRMTAIYLTEEGRQLMTERIPMFIQLFSDLLKEFTKEDHVHFAGMLQKLSTGLERIKRE</sequence>
<dbReference type="PANTHER" id="PTHR42756">
    <property type="entry name" value="TRANSCRIPTIONAL REGULATOR, MARR"/>
    <property type="match status" value="1"/>
</dbReference>
<evidence type="ECO:0000256" key="1">
    <source>
        <dbReference type="ARBA" id="ARBA00023015"/>
    </source>
</evidence>
<dbReference type="PROSITE" id="PS50995">
    <property type="entry name" value="HTH_MARR_2"/>
    <property type="match status" value="1"/>
</dbReference>
<reference evidence="5 6" key="1">
    <citation type="submission" date="2014-11" db="EMBL/GenBank/DDBJ databases">
        <title>Draft Genome Sequences of Paenibacillus polymyxa NRRL B-30509 and Paenibacillus terrae NRRL B-30644, Strains from a Poultry Environment that Produce Tridecaptin A and Paenicidins.</title>
        <authorList>
            <person name="van Belkum M.J."/>
            <person name="Lohans C.T."/>
            <person name="Vederas J.C."/>
        </authorList>
    </citation>
    <scope>NUCLEOTIDE SEQUENCE [LARGE SCALE GENOMIC DNA]</scope>
    <source>
        <strain evidence="5 6">NRRL B-30644</strain>
    </source>
</reference>
<organism evidence="5 6">
    <name type="scientific">Paenibacillus terrae</name>
    <dbReference type="NCBI Taxonomy" id="159743"/>
    <lineage>
        <taxon>Bacteria</taxon>
        <taxon>Bacillati</taxon>
        <taxon>Bacillota</taxon>
        <taxon>Bacilli</taxon>
        <taxon>Bacillales</taxon>
        <taxon>Paenibacillaceae</taxon>
        <taxon>Paenibacillus</taxon>
    </lineage>
</organism>
<accession>A0A0D7X520</accession>